<gene>
    <name evidence="11" type="ORF">HMPREF3195_00682</name>
</gene>
<organism evidence="11 12">
    <name type="scientific">Peptostreptococcus anaerobius</name>
    <dbReference type="NCBI Taxonomy" id="1261"/>
    <lineage>
        <taxon>Bacteria</taxon>
        <taxon>Bacillati</taxon>
        <taxon>Bacillota</taxon>
        <taxon>Clostridia</taxon>
        <taxon>Peptostreptococcales</taxon>
        <taxon>Peptostreptococcaceae</taxon>
        <taxon>Peptostreptococcus</taxon>
    </lineage>
</organism>
<dbReference type="EMBL" id="LSQZ01000021">
    <property type="protein sequence ID" value="KXI13521.1"/>
    <property type="molecule type" value="Genomic_DNA"/>
</dbReference>
<feature type="domain" description="RecF/RecN/SMC N-terminal" evidence="10">
    <location>
        <begin position="9"/>
        <end position="514"/>
    </location>
</feature>
<evidence type="ECO:0000256" key="2">
    <source>
        <dbReference type="ARBA" id="ARBA00009441"/>
    </source>
</evidence>
<dbReference type="PANTHER" id="PTHR11059:SF0">
    <property type="entry name" value="DNA REPAIR PROTEIN RECN"/>
    <property type="match status" value="1"/>
</dbReference>
<dbReference type="Gene3D" id="3.40.50.300">
    <property type="entry name" value="P-loop containing nucleotide triphosphate hydrolases"/>
    <property type="match status" value="2"/>
</dbReference>
<evidence type="ECO:0000256" key="8">
    <source>
        <dbReference type="ARBA" id="ARBA00033408"/>
    </source>
</evidence>
<evidence type="ECO:0000313" key="12">
    <source>
        <dbReference type="Proteomes" id="UP000070326"/>
    </source>
</evidence>
<dbReference type="GO" id="GO:0043590">
    <property type="term" value="C:bacterial nucleoid"/>
    <property type="evidence" value="ECO:0007669"/>
    <property type="project" value="TreeGrafter"/>
</dbReference>
<name>A0A135YW06_9FIRM</name>
<evidence type="ECO:0000256" key="4">
    <source>
        <dbReference type="ARBA" id="ARBA00022741"/>
    </source>
</evidence>
<evidence type="ECO:0000256" key="7">
    <source>
        <dbReference type="ARBA" id="ARBA00023204"/>
    </source>
</evidence>
<dbReference type="STRING" id="1261.HMPREF3195_00682"/>
<accession>A0A135YW06</accession>
<dbReference type="eggNOG" id="COG0497">
    <property type="taxonomic scope" value="Bacteria"/>
</dbReference>
<dbReference type="Proteomes" id="UP000070326">
    <property type="component" value="Unassembled WGS sequence"/>
</dbReference>
<proteinExistence type="inferred from homology"/>
<dbReference type="GO" id="GO:0005524">
    <property type="term" value="F:ATP binding"/>
    <property type="evidence" value="ECO:0007669"/>
    <property type="project" value="UniProtKB-KW"/>
</dbReference>
<dbReference type="InterPro" id="IPR027417">
    <property type="entry name" value="P-loop_NTPase"/>
</dbReference>
<comment type="function">
    <text evidence="1 9">May be involved in recombinational repair of damaged DNA.</text>
</comment>
<evidence type="ECO:0000313" key="11">
    <source>
        <dbReference type="EMBL" id="KXI13521.1"/>
    </source>
</evidence>
<dbReference type="GO" id="GO:0009432">
    <property type="term" value="P:SOS response"/>
    <property type="evidence" value="ECO:0007669"/>
    <property type="project" value="TreeGrafter"/>
</dbReference>
<comment type="similarity">
    <text evidence="2 9">Belongs to the RecN family.</text>
</comment>
<dbReference type="InterPro" id="IPR003395">
    <property type="entry name" value="RecF/RecN/SMC_N"/>
</dbReference>
<protein>
    <recommendedName>
        <fullName evidence="3 9">DNA repair protein RecN</fullName>
    </recommendedName>
    <alternativeName>
        <fullName evidence="8 9">Recombination protein N</fullName>
    </alternativeName>
</protein>
<dbReference type="PATRIC" id="fig|1261.5.peg.687"/>
<keyword evidence="4" id="KW-0547">Nucleotide-binding</keyword>
<dbReference type="AlphaFoldDB" id="A0A135YW06"/>
<dbReference type="Pfam" id="PF02463">
    <property type="entry name" value="SMC_N"/>
    <property type="match status" value="1"/>
</dbReference>
<evidence type="ECO:0000256" key="5">
    <source>
        <dbReference type="ARBA" id="ARBA00022763"/>
    </source>
</evidence>
<keyword evidence="5 9" id="KW-0227">DNA damage</keyword>
<comment type="caution">
    <text evidence="11">The sequence shown here is derived from an EMBL/GenBank/DDBJ whole genome shotgun (WGS) entry which is preliminary data.</text>
</comment>
<dbReference type="FunFam" id="3.40.50.300:FF:000356">
    <property type="entry name" value="DNA repair protein RecN"/>
    <property type="match status" value="1"/>
</dbReference>
<reference evidence="11 12" key="1">
    <citation type="submission" date="2016-02" db="EMBL/GenBank/DDBJ databases">
        <authorList>
            <person name="Wen L."/>
            <person name="He K."/>
            <person name="Yang H."/>
        </authorList>
    </citation>
    <scope>NUCLEOTIDE SEQUENCE [LARGE SCALE GENOMIC DNA]</scope>
    <source>
        <strain evidence="11 12">MJR8628A</strain>
    </source>
</reference>
<evidence type="ECO:0000259" key="10">
    <source>
        <dbReference type="Pfam" id="PF02463"/>
    </source>
</evidence>
<evidence type="ECO:0000256" key="1">
    <source>
        <dbReference type="ARBA" id="ARBA00003618"/>
    </source>
</evidence>
<dbReference type="NCBIfam" id="TIGR00634">
    <property type="entry name" value="recN"/>
    <property type="match status" value="1"/>
</dbReference>
<keyword evidence="7 9" id="KW-0234">DNA repair</keyword>
<dbReference type="CDD" id="cd03241">
    <property type="entry name" value="ABC_RecN"/>
    <property type="match status" value="1"/>
</dbReference>
<evidence type="ECO:0000256" key="3">
    <source>
        <dbReference type="ARBA" id="ARBA00021315"/>
    </source>
</evidence>
<dbReference type="GO" id="GO:0006310">
    <property type="term" value="P:DNA recombination"/>
    <property type="evidence" value="ECO:0007669"/>
    <property type="project" value="InterPro"/>
</dbReference>
<evidence type="ECO:0000256" key="9">
    <source>
        <dbReference type="PIRNR" id="PIRNR003128"/>
    </source>
</evidence>
<dbReference type="PANTHER" id="PTHR11059">
    <property type="entry name" value="DNA REPAIR PROTEIN RECN"/>
    <property type="match status" value="1"/>
</dbReference>
<dbReference type="GO" id="GO:0006281">
    <property type="term" value="P:DNA repair"/>
    <property type="evidence" value="ECO:0007669"/>
    <property type="project" value="UniProtKB-KW"/>
</dbReference>
<sequence length="574" mass="66480">MAEVAMIYELYIKNCALIEEMRVEFGKQLNILTGETGSGKSIILGALNLCLGGKYDRTFLRKGHKDGLVEALIYTKNERFIGSLKEFGVEIDIEEPIIVSRRLFDDGKTTTRVNGKNIRVSDLKKSMGYLVDMHGQHQNQALYDRDNHLEFLDLYAKDSIQRELSNYKKVFEEYRDIKREILRLNDNKSDREVQREKDLLEFQIKEISSAKLDEKEYEDLKSRRDVFLNSEKIYNALAQSYELMHESEYSADTIAGKVEVLMSPLGKYDSRLEEMRCQSEKIAIEIQDLAQDMRSYMSSIDFDPNVLNEIENRIDTINNLRRKYGDTIGEILEYYDRIVKRLDDIENREEKNKILQDKLSKKLVELEGVAKILSDKRMKVAEKLEESLLSELVSLNMKNTRFKVIFKKIDYNDNGYDDIEFYVSFNLGEDLNPLNKVASGGEMSRFMLAFKNIISDVDKIESMIFDEIDTGISGRAAQVVGEKLAKISENKQVVCITHLPQIAAFADDHYYIEKHIENKRTFTGLCHLEEDGQIDEIARLISGKIISDKTLEHAREMLYGARESKMNFRRGKCE</sequence>
<dbReference type="InterPro" id="IPR004604">
    <property type="entry name" value="DNA_recomb/repair_RecN"/>
</dbReference>
<dbReference type="PIRSF" id="PIRSF003128">
    <property type="entry name" value="RecN"/>
    <property type="match status" value="1"/>
</dbReference>
<keyword evidence="6" id="KW-0067">ATP-binding</keyword>
<dbReference type="SUPFAM" id="SSF52540">
    <property type="entry name" value="P-loop containing nucleoside triphosphate hydrolases"/>
    <property type="match status" value="1"/>
</dbReference>
<evidence type="ECO:0000256" key="6">
    <source>
        <dbReference type="ARBA" id="ARBA00022840"/>
    </source>
</evidence>